<feature type="transmembrane region" description="Helical" evidence="6">
    <location>
        <begin position="128"/>
        <end position="147"/>
    </location>
</feature>
<evidence type="ECO:0000256" key="4">
    <source>
        <dbReference type="ARBA" id="ARBA00022989"/>
    </source>
</evidence>
<evidence type="ECO:0000313" key="8">
    <source>
        <dbReference type="Proteomes" id="UP000320948"/>
    </source>
</evidence>
<accession>A0A6N4R7C0</accession>
<keyword evidence="5 6" id="KW-0472">Membrane</keyword>
<evidence type="ECO:0000256" key="2">
    <source>
        <dbReference type="ARBA" id="ARBA00022475"/>
    </source>
</evidence>
<keyword evidence="3 6" id="KW-0812">Transmembrane</keyword>
<sequence>MPPKLTNLSVPAMPNLLAPAPRDASTRGYSPTLGWYLGGMWLTTVIFTIFGLGSFIYLIDVIDLWNQISDKGIGISVALIMSLAKTPDLLLQLLPFAVLIGSLVWLNQLNKRQELVALRAIGLPARRFLMGPLLACLLVGMLSIWVGNPVSAALLKRYEHWNATVFPGSTKGLVTAGGSIWLKQSEFPATATKQASGRDYFIYGRRVSPGGDDLGQATVFIFDEHNSFLARIDAEQAVLEPGINGEQGQWNLKNAVMLTPRQDIIRKPELTLPTSLTPDEIQASFNPPGTLNIFELREFISTLQESGFKTDRHAMAYQRLLALPFMCIAMLLVAVPFGLRFTRVRGLGMVIVAGVLMGFGFYFFGNFMATFGLAGRLDVRLAAWLPAIMASLLAMALMLQLREE</sequence>
<comment type="subcellular location">
    <subcellularLocation>
        <location evidence="1">Cell membrane</location>
        <topology evidence="1">Multi-pass membrane protein</topology>
    </subcellularLocation>
</comment>
<dbReference type="EMBL" id="VAFM01000001">
    <property type="protein sequence ID" value="TKW61231.1"/>
    <property type="molecule type" value="Genomic_DNA"/>
</dbReference>
<comment type="caution">
    <text evidence="7">The sequence shown here is derived from an EMBL/GenBank/DDBJ whole genome shotgun (WGS) entry which is preliminary data.</text>
</comment>
<dbReference type="Proteomes" id="UP000320948">
    <property type="component" value="Unassembled WGS sequence"/>
</dbReference>
<protein>
    <submittedName>
        <fullName evidence="7">LPS export ABC transporter permease LptG</fullName>
    </submittedName>
</protein>
<dbReference type="GO" id="GO:0055085">
    <property type="term" value="P:transmembrane transport"/>
    <property type="evidence" value="ECO:0007669"/>
    <property type="project" value="InterPro"/>
</dbReference>
<name>A0A6N4R7C0_BLAVI</name>
<dbReference type="AlphaFoldDB" id="A0A6N4R7C0"/>
<feature type="transmembrane region" description="Helical" evidence="6">
    <location>
        <begin position="320"/>
        <end position="339"/>
    </location>
</feature>
<evidence type="ECO:0000256" key="1">
    <source>
        <dbReference type="ARBA" id="ARBA00004651"/>
    </source>
</evidence>
<dbReference type="Pfam" id="PF03739">
    <property type="entry name" value="LptF_LptG"/>
    <property type="match status" value="1"/>
</dbReference>
<keyword evidence="2" id="KW-1003">Cell membrane</keyword>
<dbReference type="PANTHER" id="PTHR33529:SF2">
    <property type="entry name" value="LIPOPOLYSACCHARIDE EXPORT SYSTEM PERMEASE PROTEIN LPTG"/>
    <property type="match status" value="1"/>
</dbReference>
<evidence type="ECO:0000313" key="7">
    <source>
        <dbReference type="EMBL" id="TKW61231.1"/>
    </source>
</evidence>
<dbReference type="PANTHER" id="PTHR33529">
    <property type="entry name" value="SLR0882 PROTEIN-RELATED"/>
    <property type="match status" value="1"/>
</dbReference>
<evidence type="ECO:0000256" key="5">
    <source>
        <dbReference type="ARBA" id="ARBA00023136"/>
    </source>
</evidence>
<keyword evidence="4 6" id="KW-1133">Transmembrane helix</keyword>
<gene>
    <name evidence="7" type="primary">lptG</name>
    <name evidence="7" type="ORF">DI628_00970</name>
</gene>
<feature type="transmembrane region" description="Helical" evidence="6">
    <location>
        <begin position="35"/>
        <end position="59"/>
    </location>
</feature>
<dbReference type="NCBIfam" id="TIGR04408">
    <property type="entry name" value="LptG_lptG"/>
    <property type="match status" value="1"/>
</dbReference>
<dbReference type="GO" id="GO:0043190">
    <property type="term" value="C:ATP-binding cassette (ABC) transporter complex"/>
    <property type="evidence" value="ECO:0007669"/>
    <property type="project" value="InterPro"/>
</dbReference>
<evidence type="ECO:0000256" key="6">
    <source>
        <dbReference type="SAM" id="Phobius"/>
    </source>
</evidence>
<feature type="transmembrane region" description="Helical" evidence="6">
    <location>
        <begin position="381"/>
        <end position="401"/>
    </location>
</feature>
<feature type="transmembrane region" description="Helical" evidence="6">
    <location>
        <begin position="346"/>
        <end position="369"/>
    </location>
</feature>
<dbReference type="InterPro" id="IPR030923">
    <property type="entry name" value="LptG"/>
</dbReference>
<proteinExistence type="predicted"/>
<reference evidence="7 8" key="1">
    <citation type="journal article" date="2017" name="Nat. Commun.">
        <title>In situ click chemistry generation of cyclooxygenase-2 inhibitors.</title>
        <authorList>
            <person name="Bhardwaj A."/>
            <person name="Kaur J."/>
            <person name="Wuest M."/>
            <person name="Wuest F."/>
        </authorList>
    </citation>
    <scope>NUCLEOTIDE SEQUENCE [LARGE SCALE GENOMIC DNA]</scope>
    <source>
        <strain evidence="7">S2_018_000_R2_106</strain>
    </source>
</reference>
<organism evidence="7 8">
    <name type="scientific">Blastochloris viridis</name>
    <name type="common">Rhodopseudomonas viridis</name>
    <dbReference type="NCBI Taxonomy" id="1079"/>
    <lineage>
        <taxon>Bacteria</taxon>
        <taxon>Pseudomonadati</taxon>
        <taxon>Pseudomonadota</taxon>
        <taxon>Alphaproteobacteria</taxon>
        <taxon>Hyphomicrobiales</taxon>
        <taxon>Blastochloridaceae</taxon>
        <taxon>Blastochloris</taxon>
    </lineage>
</organism>
<dbReference type="GO" id="GO:0015920">
    <property type="term" value="P:lipopolysaccharide transport"/>
    <property type="evidence" value="ECO:0007669"/>
    <property type="project" value="TreeGrafter"/>
</dbReference>
<dbReference type="InterPro" id="IPR005495">
    <property type="entry name" value="LptG/LptF_permease"/>
</dbReference>
<feature type="transmembrane region" description="Helical" evidence="6">
    <location>
        <begin position="89"/>
        <end position="107"/>
    </location>
</feature>
<evidence type="ECO:0000256" key="3">
    <source>
        <dbReference type="ARBA" id="ARBA00022692"/>
    </source>
</evidence>